<proteinExistence type="predicted"/>
<keyword evidence="3" id="KW-1185">Reference proteome</keyword>
<gene>
    <name evidence="2" type="ORF">AB0D95_20805</name>
</gene>
<reference evidence="2 3" key="1">
    <citation type="submission" date="2024-06" db="EMBL/GenBank/DDBJ databases">
        <title>The Natural Products Discovery Center: Release of the First 8490 Sequenced Strains for Exploring Actinobacteria Biosynthetic Diversity.</title>
        <authorList>
            <person name="Kalkreuter E."/>
            <person name="Kautsar S.A."/>
            <person name="Yang D."/>
            <person name="Bader C.D."/>
            <person name="Teijaro C.N."/>
            <person name="Fluegel L."/>
            <person name="Davis C.M."/>
            <person name="Simpson J.R."/>
            <person name="Lauterbach L."/>
            <person name="Steele A.D."/>
            <person name="Gui C."/>
            <person name="Meng S."/>
            <person name="Li G."/>
            <person name="Viehrig K."/>
            <person name="Ye F."/>
            <person name="Su P."/>
            <person name="Kiefer A.F."/>
            <person name="Nichols A."/>
            <person name="Cepeda A.J."/>
            <person name="Yan W."/>
            <person name="Fan B."/>
            <person name="Jiang Y."/>
            <person name="Adhikari A."/>
            <person name="Zheng C.-J."/>
            <person name="Schuster L."/>
            <person name="Cowan T.M."/>
            <person name="Smanski M.J."/>
            <person name="Chevrette M.G."/>
            <person name="De Carvalho L.P.S."/>
            <person name="Shen B."/>
        </authorList>
    </citation>
    <scope>NUCLEOTIDE SEQUENCE [LARGE SCALE GENOMIC DNA]</scope>
    <source>
        <strain evidence="2 3">NPDC048117</strain>
    </source>
</reference>
<sequence>MSRVQRLLAEAWIPDGDRVPQDVVPIGGGPGRPRVPDPARDPEERRADGQLAVLCELLLAHYAHTALRSFLTDRLPEPLGARLVGCVLQLADDEDGARAWWQYAAGAEDELSPYCLHLQHRKYGERDAAELWLDRSPVERWTGAGGGRPPGVRLAFDVTFPAMLDLLAGLRPQQLGERERDAVVEALLEYIPHAVAPGHARYPAFDLPVPGPGFAERVRALLSGGPGRRSASHGPEGDGDGGGGDGRLPAHPRTEGPAEG</sequence>
<evidence type="ECO:0000313" key="2">
    <source>
        <dbReference type="EMBL" id="MEU9579678.1"/>
    </source>
</evidence>
<dbReference type="RefSeq" id="WP_359274798.1">
    <property type="nucleotide sequence ID" value="NZ_JBEZNA010000053.1"/>
</dbReference>
<feature type="region of interest" description="Disordered" evidence="1">
    <location>
        <begin position="222"/>
        <end position="260"/>
    </location>
</feature>
<feature type="region of interest" description="Disordered" evidence="1">
    <location>
        <begin position="17"/>
        <end position="45"/>
    </location>
</feature>
<name>A0ABV3EUC1_9ACTN</name>
<feature type="compositionally biased region" description="Basic and acidic residues" evidence="1">
    <location>
        <begin position="34"/>
        <end position="45"/>
    </location>
</feature>
<protein>
    <submittedName>
        <fullName evidence="2">Uncharacterized protein</fullName>
    </submittedName>
</protein>
<accession>A0ABV3EUC1</accession>
<dbReference type="EMBL" id="JBEZNA010000053">
    <property type="protein sequence ID" value="MEU9579678.1"/>
    <property type="molecule type" value="Genomic_DNA"/>
</dbReference>
<evidence type="ECO:0000256" key="1">
    <source>
        <dbReference type="SAM" id="MobiDB-lite"/>
    </source>
</evidence>
<evidence type="ECO:0000313" key="3">
    <source>
        <dbReference type="Proteomes" id="UP001551584"/>
    </source>
</evidence>
<comment type="caution">
    <text evidence="2">The sequence shown here is derived from an EMBL/GenBank/DDBJ whole genome shotgun (WGS) entry which is preliminary data.</text>
</comment>
<dbReference type="Proteomes" id="UP001551584">
    <property type="component" value="Unassembled WGS sequence"/>
</dbReference>
<organism evidence="2 3">
    <name type="scientific">Streptomyces chilikensis</name>
    <dbReference type="NCBI Taxonomy" id="1194079"/>
    <lineage>
        <taxon>Bacteria</taxon>
        <taxon>Bacillati</taxon>
        <taxon>Actinomycetota</taxon>
        <taxon>Actinomycetes</taxon>
        <taxon>Kitasatosporales</taxon>
        <taxon>Streptomycetaceae</taxon>
        <taxon>Streptomyces</taxon>
    </lineage>
</organism>